<sequence>MSLPFKFFDKLSQDFSELLNDKKEYNVIIEVDKEENKKSFTAHSVVLRYRSSCFNKELENAPTNENLIKTVIKPNISAQIFEIILKYIYGGIVDIENSDTKTVYELMVNANELELEELSVKLESYLIESKASWLRTYFSFIYHSIFDSNDFKGLKNFYNDIISKHPNLIFESEDFNSLQETALISILQRDDLKVEEIKIWDYVIKWGIAQNPTLPTNTEEWSKENFEALKITLQRCLPLIRYFHIPDEDIWEKVKPYKKILEKQLWNDLIQHHMSPTKPVRSLVLPARTFSTPELLSRVNKSFSTIINEEHVAELSSWIDRKSTTYSLSNIPYEFQLILRGSRDGFRPKTFWEMCHGHAGTIVVTKVVGTAEIVGGYNPLAWDNSTGEVRMKTNDSFIFSLKNRNIQKSILSRVTGSSSALFYHNSNDQNTDGPWFGNYEFVMQSNVSDFTQDKLCWCDYDPKYDTYYEKPIRTTNEKISIVDYEVFKIIKKR</sequence>
<dbReference type="OrthoDB" id="194443at2759"/>
<accession>A0A397HWI7</accession>
<dbReference type="Pfam" id="PF07534">
    <property type="entry name" value="TLD"/>
    <property type="match status" value="1"/>
</dbReference>
<evidence type="ECO:0000259" key="2">
    <source>
        <dbReference type="PROSITE" id="PS51886"/>
    </source>
</evidence>
<evidence type="ECO:0008006" key="5">
    <source>
        <dbReference type="Google" id="ProtNLM"/>
    </source>
</evidence>
<feature type="domain" description="BTB" evidence="1">
    <location>
        <begin position="25"/>
        <end position="97"/>
    </location>
</feature>
<dbReference type="AlphaFoldDB" id="A0A397HWI7"/>
<evidence type="ECO:0000259" key="1">
    <source>
        <dbReference type="PROSITE" id="PS50097"/>
    </source>
</evidence>
<dbReference type="PANTHER" id="PTHR45774:SF3">
    <property type="entry name" value="BTB (POZ) DOMAIN-CONTAINING 2B-RELATED"/>
    <property type="match status" value="1"/>
</dbReference>
<dbReference type="Gene3D" id="3.30.710.10">
    <property type="entry name" value="Potassium Channel Kv1.1, Chain A"/>
    <property type="match status" value="1"/>
</dbReference>
<organism evidence="3 4">
    <name type="scientific">Diversispora epigaea</name>
    <dbReference type="NCBI Taxonomy" id="1348612"/>
    <lineage>
        <taxon>Eukaryota</taxon>
        <taxon>Fungi</taxon>
        <taxon>Fungi incertae sedis</taxon>
        <taxon>Mucoromycota</taxon>
        <taxon>Glomeromycotina</taxon>
        <taxon>Glomeromycetes</taxon>
        <taxon>Diversisporales</taxon>
        <taxon>Diversisporaceae</taxon>
        <taxon>Diversispora</taxon>
    </lineage>
</organism>
<reference evidence="3 4" key="1">
    <citation type="submission" date="2018-08" db="EMBL/GenBank/DDBJ databases">
        <title>Genome and evolution of the arbuscular mycorrhizal fungus Diversispora epigaea (formerly Glomus versiforme) and its bacterial endosymbionts.</title>
        <authorList>
            <person name="Sun X."/>
            <person name="Fei Z."/>
            <person name="Harrison M."/>
        </authorList>
    </citation>
    <scope>NUCLEOTIDE SEQUENCE [LARGE SCALE GENOMIC DNA]</scope>
    <source>
        <strain evidence="3 4">IT104</strain>
    </source>
</reference>
<dbReference type="SUPFAM" id="SSF54695">
    <property type="entry name" value="POZ domain"/>
    <property type="match status" value="1"/>
</dbReference>
<dbReference type="Gene3D" id="1.25.40.420">
    <property type="match status" value="1"/>
</dbReference>
<dbReference type="InterPro" id="IPR011705">
    <property type="entry name" value="BACK"/>
</dbReference>
<protein>
    <recommendedName>
        <fullName evidence="5">BTB domain-containing protein</fullName>
    </recommendedName>
</protein>
<evidence type="ECO:0000313" key="3">
    <source>
        <dbReference type="EMBL" id="RHZ67575.1"/>
    </source>
</evidence>
<dbReference type="PANTHER" id="PTHR45774">
    <property type="entry name" value="BTB/POZ DOMAIN-CONTAINING"/>
    <property type="match status" value="1"/>
</dbReference>
<dbReference type="Pfam" id="PF07707">
    <property type="entry name" value="BACK"/>
    <property type="match status" value="1"/>
</dbReference>
<dbReference type="InterPro" id="IPR000210">
    <property type="entry name" value="BTB/POZ_dom"/>
</dbReference>
<dbReference type="SMART" id="SM00225">
    <property type="entry name" value="BTB"/>
    <property type="match status" value="1"/>
</dbReference>
<dbReference type="InterPro" id="IPR006571">
    <property type="entry name" value="TLDc_dom"/>
</dbReference>
<comment type="caution">
    <text evidence="3">The sequence shown here is derived from an EMBL/GenBank/DDBJ whole genome shotgun (WGS) entry which is preliminary data.</text>
</comment>
<name>A0A397HWI7_9GLOM</name>
<dbReference type="EMBL" id="PQFF01000274">
    <property type="protein sequence ID" value="RHZ67575.1"/>
    <property type="molecule type" value="Genomic_DNA"/>
</dbReference>
<keyword evidence="4" id="KW-1185">Reference proteome</keyword>
<dbReference type="PROSITE" id="PS50097">
    <property type="entry name" value="BTB"/>
    <property type="match status" value="1"/>
</dbReference>
<proteinExistence type="predicted"/>
<feature type="domain" description="TLDc" evidence="2">
    <location>
        <begin position="305"/>
        <end position="490"/>
    </location>
</feature>
<gene>
    <name evidence="3" type="ORF">Glove_300g78</name>
</gene>
<dbReference type="PROSITE" id="PS51886">
    <property type="entry name" value="TLDC"/>
    <property type="match status" value="1"/>
</dbReference>
<evidence type="ECO:0000313" key="4">
    <source>
        <dbReference type="Proteomes" id="UP000266861"/>
    </source>
</evidence>
<dbReference type="Proteomes" id="UP000266861">
    <property type="component" value="Unassembled WGS sequence"/>
</dbReference>
<dbReference type="Pfam" id="PF00651">
    <property type="entry name" value="BTB"/>
    <property type="match status" value="1"/>
</dbReference>
<dbReference type="InterPro" id="IPR011333">
    <property type="entry name" value="SKP1/BTB/POZ_sf"/>
</dbReference>